<dbReference type="Pfam" id="PF13508">
    <property type="entry name" value="Acetyltransf_7"/>
    <property type="match status" value="1"/>
</dbReference>
<name>A0ABY5S4F9_9BACL</name>
<dbReference type="CDD" id="cd04301">
    <property type="entry name" value="NAT_SF"/>
    <property type="match status" value="1"/>
</dbReference>
<dbReference type="Gene3D" id="3.40.630.30">
    <property type="match status" value="1"/>
</dbReference>
<dbReference type="EC" id="2.3.1.-" evidence="2"/>
<feature type="domain" description="N-acetyltransferase" evidence="1">
    <location>
        <begin position="1"/>
        <end position="117"/>
    </location>
</feature>
<sequence length="121" mass="13631">MLGNLDTTRSGYYVAHADTILGHGGYIHHDLTNQFELVGIVVKKNRQRQGIGISIINALCGQIVTLGGTEVILYTLGHIGNRDTLTFYRRIGFQEVNEEPDYYMPGYHRVTFKKDLSCLID</sequence>
<keyword evidence="3" id="KW-1185">Reference proteome</keyword>
<evidence type="ECO:0000259" key="1">
    <source>
        <dbReference type="PROSITE" id="PS51186"/>
    </source>
</evidence>
<dbReference type="InterPro" id="IPR016181">
    <property type="entry name" value="Acyl_CoA_acyltransferase"/>
</dbReference>
<keyword evidence="2" id="KW-0012">Acyltransferase</keyword>
<evidence type="ECO:0000313" key="2">
    <source>
        <dbReference type="EMBL" id="UVI27762.1"/>
    </source>
</evidence>
<accession>A0ABY5S4F9</accession>
<dbReference type="InterPro" id="IPR000182">
    <property type="entry name" value="GNAT_dom"/>
</dbReference>
<gene>
    <name evidence="2" type="ORF">L1F29_20100</name>
</gene>
<dbReference type="SUPFAM" id="SSF55729">
    <property type="entry name" value="Acyl-CoA N-acyltransferases (Nat)"/>
    <property type="match status" value="1"/>
</dbReference>
<dbReference type="EMBL" id="CP091430">
    <property type="protein sequence ID" value="UVI27762.1"/>
    <property type="molecule type" value="Genomic_DNA"/>
</dbReference>
<evidence type="ECO:0000313" key="3">
    <source>
        <dbReference type="Proteomes" id="UP001057877"/>
    </source>
</evidence>
<keyword evidence="2" id="KW-0808">Transferase</keyword>
<protein>
    <submittedName>
        <fullName evidence="2">GNAT family N-acetyltransferase</fullName>
        <ecNumber evidence="2">2.3.1.-</ecNumber>
    </submittedName>
</protein>
<reference evidence="2" key="1">
    <citation type="submission" date="2022-01" db="EMBL/GenBank/DDBJ databases">
        <title>Paenibacillus spongiae sp. nov., isolated from marine sponge.</title>
        <authorList>
            <person name="Li Z."/>
            <person name="Zhang M."/>
        </authorList>
    </citation>
    <scope>NUCLEOTIDE SEQUENCE</scope>
    <source>
        <strain evidence="2">PHS-Z3</strain>
    </source>
</reference>
<dbReference type="RefSeq" id="WP_258383852.1">
    <property type="nucleotide sequence ID" value="NZ_CP091430.1"/>
</dbReference>
<dbReference type="GO" id="GO:0016746">
    <property type="term" value="F:acyltransferase activity"/>
    <property type="evidence" value="ECO:0007669"/>
    <property type="project" value="UniProtKB-KW"/>
</dbReference>
<organism evidence="2 3">
    <name type="scientific">Paenibacillus spongiae</name>
    <dbReference type="NCBI Taxonomy" id="2909671"/>
    <lineage>
        <taxon>Bacteria</taxon>
        <taxon>Bacillati</taxon>
        <taxon>Bacillota</taxon>
        <taxon>Bacilli</taxon>
        <taxon>Bacillales</taxon>
        <taxon>Paenibacillaceae</taxon>
        <taxon>Paenibacillus</taxon>
    </lineage>
</organism>
<dbReference type="PROSITE" id="PS51186">
    <property type="entry name" value="GNAT"/>
    <property type="match status" value="1"/>
</dbReference>
<proteinExistence type="predicted"/>
<dbReference type="Proteomes" id="UP001057877">
    <property type="component" value="Chromosome"/>
</dbReference>